<dbReference type="OrthoDB" id="162612at2759"/>
<keyword evidence="2" id="KW-1185">Reference proteome</keyword>
<name>A0A9W6U8E4_9STRA</name>
<protein>
    <submittedName>
        <fullName evidence="1">Unnamed protein product</fullName>
    </submittedName>
</protein>
<accession>A0A9W6U8E4</accession>
<evidence type="ECO:0000313" key="2">
    <source>
        <dbReference type="Proteomes" id="UP001165121"/>
    </source>
</evidence>
<evidence type="ECO:0000313" key="1">
    <source>
        <dbReference type="EMBL" id="GMF27891.1"/>
    </source>
</evidence>
<reference evidence="1" key="1">
    <citation type="submission" date="2023-04" db="EMBL/GenBank/DDBJ databases">
        <title>Phytophthora fragariaefolia NBRC 109709.</title>
        <authorList>
            <person name="Ichikawa N."/>
            <person name="Sato H."/>
            <person name="Tonouchi N."/>
        </authorList>
    </citation>
    <scope>NUCLEOTIDE SEQUENCE</scope>
    <source>
        <strain evidence="1">NBRC 109709</strain>
    </source>
</reference>
<gene>
    <name evidence="1" type="ORF">Pfra01_000564800</name>
</gene>
<dbReference type="EMBL" id="BSXT01000453">
    <property type="protein sequence ID" value="GMF27891.1"/>
    <property type="molecule type" value="Genomic_DNA"/>
</dbReference>
<sequence>MTATMAGLAMGAGAAPDVQMLLKGFQQTLKREMETKIARVVDAKLATLAQRLAFSEQALFQLHKKMDAKDANVHASLAQIQQKFSLLEGQLSRLSAAKNVVVEKNNEKSDKAELAVMEKTNNTNPDDIERNSTDEVVEEADVAVAGNE</sequence>
<dbReference type="Proteomes" id="UP001165121">
    <property type="component" value="Unassembled WGS sequence"/>
</dbReference>
<dbReference type="AlphaFoldDB" id="A0A9W6U8E4"/>
<comment type="caution">
    <text evidence="1">The sequence shown here is derived from an EMBL/GenBank/DDBJ whole genome shotgun (WGS) entry which is preliminary data.</text>
</comment>
<proteinExistence type="predicted"/>
<organism evidence="1 2">
    <name type="scientific">Phytophthora fragariaefolia</name>
    <dbReference type="NCBI Taxonomy" id="1490495"/>
    <lineage>
        <taxon>Eukaryota</taxon>
        <taxon>Sar</taxon>
        <taxon>Stramenopiles</taxon>
        <taxon>Oomycota</taxon>
        <taxon>Peronosporomycetes</taxon>
        <taxon>Peronosporales</taxon>
        <taxon>Peronosporaceae</taxon>
        <taxon>Phytophthora</taxon>
    </lineage>
</organism>